<protein>
    <recommendedName>
        <fullName evidence="3">AG2 protein</fullName>
    </recommendedName>
</protein>
<accession>A0A8H1L984</accession>
<gene>
    <name evidence="1" type="ORF">D8771_22145</name>
</gene>
<sequence>MARLTWRNVYQVDLGPLKSAVAQWDTMAGELKDVAAEARRGMLKKSEKARWAGVNADVTKPFIASVAAEIEDAHTEAKDLHAELSAAYSSFKAVQDELQAKVDGARRKGIEISDGKGAQILCKYPPQPGHQNESLPKDKLKELKALAEDLQDLVARANERDAYTAGILARIHGGDPHNFAKNGPIDKYKAKMALHIARKGTGASNKEIRELAELLKYNKDNPTFSHAFFKGLGGPKETLAYYAKMAIDGTKGSSETRLDAIQDLQRYMGPTLATATDPDHKGHLDWGAEFRRLGTKDIGVDELGFKPKGYQVLGNILRYGDYDKRFLTPIAEHIVQLQHDHPKGLWTRPTGPDTQFGLDPNGKGNVGYDPVTSVLEALGHSPEAAEEFFSKDPKDGSVVGYDENGKVDPGKSVDYRYLEELMRKDYPWNNDGSSPVAGEEVHRGKNALGHALEAATLGRPYDQPPEGGRHPEHTADRAQIVRKITEIVDDDRKTITEDISDSMGRIAGEYMPEINQALAAGDPRGLRQAFETGHEVKFDAQPTVRFLDAIGRHPEGHAEATLGAQRYQAELMREVVRHPDRFPGTAPETMRHIARNGGVLEGILGAARHDAIMVAGQEAETKFNEAVEERGEMAKQVVGLPLGAAAERIPVAGDLATGTVESIIDLVVESHKKNTLEQDAADGAAISFNTREAAEVWAQHAAHSAGYPPGVNHENFIQDIADEVVGGYDHGEHLKENAYDNKMRRSEE</sequence>
<evidence type="ECO:0008006" key="3">
    <source>
        <dbReference type="Google" id="ProtNLM"/>
    </source>
</evidence>
<dbReference type="AlphaFoldDB" id="A0A8H1L984"/>
<evidence type="ECO:0000313" key="1">
    <source>
        <dbReference type="EMBL" id="TGG80493.1"/>
    </source>
</evidence>
<dbReference type="GeneID" id="75180712"/>
<name>A0A8H1L984_9ACTN</name>
<dbReference type="Proteomes" id="UP000298111">
    <property type="component" value="Unassembled WGS sequence"/>
</dbReference>
<dbReference type="RefSeq" id="WP_135567327.1">
    <property type="nucleotide sequence ID" value="NZ_CP103060.1"/>
</dbReference>
<organism evidence="1 2">
    <name type="scientific">Streptomyces albus</name>
    <dbReference type="NCBI Taxonomy" id="1888"/>
    <lineage>
        <taxon>Bacteria</taxon>
        <taxon>Bacillati</taxon>
        <taxon>Actinomycetota</taxon>
        <taxon>Actinomycetes</taxon>
        <taxon>Kitasatosporales</taxon>
        <taxon>Streptomycetaceae</taxon>
        <taxon>Streptomyces</taxon>
    </lineage>
</organism>
<evidence type="ECO:0000313" key="2">
    <source>
        <dbReference type="Proteomes" id="UP000298111"/>
    </source>
</evidence>
<reference evidence="1 2" key="1">
    <citation type="submission" date="2018-10" db="EMBL/GenBank/DDBJ databases">
        <title>Isolation of pseudouridimycin from Streptomyces albus DSM 40763.</title>
        <authorList>
            <person name="Rosenqvist P."/>
            <person name="Metsae-Ketelae M."/>
            <person name="Virta P."/>
        </authorList>
    </citation>
    <scope>NUCLEOTIDE SEQUENCE [LARGE SCALE GENOMIC DNA]</scope>
    <source>
        <strain evidence="1 2">DSM 40763</strain>
    </source>
</reference>
<proteinExistence type="predicted"/>
<dbReference type="EMBL" id="RCIY01000069">
    <property type="protein sequence ID" value="TGG80493.1"/>
    <property type="molecule type" value="Genomic_DNA"/>
</dbReference>
<comment type="caution">
    <text evidence="1">The sequence shown here is derived from an EMBL/GenBank/DDBJ whole genome shotgun (WGS) entry which is preliminary data.</text>
</comment>